<accession>A0A7J6WPR0</accession>
<evidence type="ECO:0000313" key="3">
    <source>
        <dbReference type="Proteomes" id="UP000554482"/>
    </source>
</evidence>
<feature type="region of interest" description="Disordered" evidence="1">
    <location>
        <begin position="1"/>
        <end position="24"/>
    </location>
</feature>
<organism evidence="2 3">
    <name type="scientific">Thalictrum thalictroides</name>
    <name type="common">Rue-anemone</name>
    <name type="synonym">Anemone thalictroides</name>
    <dbReference type="NCBI Taxonomy" id="46969"/>
    <lineage>
        <taxon>Eukaryota</taxon>
        <taxon>Viridiplantae</taxon>
        <taxon>Streptophyta</taxon>
        <taxon>Embryophyta</taxon>
        <taxon>Tracheophyta</taxon>
        <taxon>Spermatophyta</taxon>
        <taxon>Magnoliopsida</taxon>
        <taxon>Ranunculales</taxon>
        <taxon>Ranunculaceae</taxon>
        <taxon>Thalictroideae</taxon>
        <taxon>Thalictrum</taxon>
    </lineage>
</organism>
<dbReference type="Proteomes" id="UP000554482">
    <property type="component" value="Unassembled WGS sequence"/>
</dbReference>
<feature type="region of interest" description="Disordered" evidence="1">
    <location>
        <begin position="40"/>
        <end position="62"/>
    </location>
</feature>
<evidence type="ECO:0000256" key="1">
    <source>
        <dbReference type="SAM" id="MobiDB-lite"/>
    </source>
</evidence>
<comment type="caution">
    <text evidence="2">The sequence shown here is derived from an EMBL/GenBank/DDBJ whole genome shotgun (WGS) entry which is preliminary data.</text>
</comment>
<gene>
    <name evidence="2" type="ORF">FRX31_011844</name>
</gene>
<name>A0A7J6WPR0_THATH</name>
<protein>
    <submittedName>
        <fullName evidence="2">Uncharacterized protein</fullName>
    </submittedName>
</protein>
<evidence type="ECO:0000313" key="2">
    <source>
        <dbReference type="EMBL" id="KAF5198570.1"/>
    </source>
</evidence>
<dbReference type="AlphaFoldDB" id="A0A7J6WPR0"/>
<reference evidence="2 3" key="1">
    <citation type="submission" date="2020-06" db="EMBL/GenBank/DDBJ databases">
        <title>Transcriptomic and genomic resources for Thalictrum thalictroides and T. hernandezii: Facilitating candidate gene discovery in an emerging model plant lineage.</title>
        <authorList>
            <person name="Arias T."/>
            <person name="Riano-Pachon D.M."/>
            <person name="Di Stilio V.S."/>
        </authorList>
    </citation>
    <scope>NUCLEOTIDE SEQUENCE [LARGE SCALE GENOMIC DNA]</scope>
    <source>
        <strain evidence="3">cv. WT478/WT964</strain>
        <tissue evidence="2">Leaves</tissue>
    </source>
</reference>
<dbReference type="EMBL" id="JABWDY010013112">
    <property type="protein sequence ID" value="KAF5198570.1"/>
    <property type="molecule type" value="Genomic_DNA"/>
</dbReference>
<proteinExistence type="predicted"/>
<sequence>MGDGTLGGYSLSFRPENAQSKGGSVNRGMICELAQDINDESGENSMASNPLCNDLGYLEGKE</sequence>
<keyword evidence="3" id="KW-1185">Reference proteome</keyword>